<feature type="domain" description="DUF4439" evidence="2">
    <location>
        <begin position="16"/>
        <end position="146"/>
    </location>
</feature>
<dbReference type="SUPFAM" id="SSF47240">
    <property type="entry name" value="Ferritin-like"/>
    <property type="match status" value="1"/>
</dbReference>
<dbReference type="InterPro" id="IPR012347">
    <property type="entry name" value="Ferritin-like"/>
</dbReference>
<protein>
    <submittedName>
        <fullName evidence="3">Ferritin-like domain-containing protein</fullName>
    </submittedName>
</protein>
<evidence type="ECO:0000259" key="2">
    <source>
        <dbReference type="Pfam" id="PF14530"/>
    </source>
</evidence>
<feature type="region of interest" description="Disordered" evidence="1">
    <location>
        <begin position="142"/>
        <end position="182"/>
    </location>
</feature>
<feature type="compositionally biased region" description="Low complexity" evidence="1">
    <location>
        <begin position="148"/>
        <end position="174"/>
    </location>
</feature>
<evidence type="ECO:0000313" key="4">
    <source>
        <dbReference type="Proteomes" id="UP001551482"/>
    </source>
</evidence>
<evidence type="ECO:0000256" key="1">
    <source>
        <dbReference type="SAM" id="MobiDB-lite"/>
    </source>
</evidence>
<dbReference type="Proteomes" id="UP001551482">
    <property type="component" value="Unassembled WGS sequence"/>
</dbReference>
<proteinExistence type="predicted"/>
<keyword evidence="4" id="KW-1185">Reference proteome</keyword>
<evidence type="ECO:0000313" key="3">
    <source>
        <dbReference type="EMBL" id="MEU8134878.1"/>
    </source>
</evidence>
<dbReference type="InterPro" id="IPR029447">
    <property type="entry name" value="DUF4439"/>
</dbReference>
<dbReference type="CDD" id="cd00657">
    <property type="entry name" value="Ferritin_like"/>
    <property type="match status" value="1"/>
</dbReference>
<organism evidence="3 4">
    <name type="scientific">Streptodolium elevatio</name>
    <dbReference type="NCBI Taxonomy" id="3157996"/>
    <lineage>
        <taxon>Bacteria</taxon>
        <taxon>Bacillati</taxon>
        <taxon>Actinomycetota</taxon>
        <taxon>Actinomycetes</taxon>
        <taxon>Kitasatosporales</taxon>
        <taxon>Streptomycetaceae</taxon>
        <taxon>Streptodolium</taxon>
    </lineage>
</organism>
<dbReference type="Gene3D" id="1.20.1260.10">
    <property type="match status" value="1"/>
</dbReference>
<name>A0ABV3DGJ4_9ACTN</name>
<dbReference type="InterPro" id="IPR009078">
    <property type="entry name" value="Ferritin-like_SF"/>
</dbReference>
<reference evidence="3 4" key="1">
    <citation type="submission" date="2024-06" db="EMBL/GenBank/DDBJ databases">
        <title>The Natural Products Discovery Center: Release of the First 8490 Sequenced Strains for Exploring Actinobacteria Biosynthetic Diversity.</title>
        <authorList>
            <person name="Kalkreuter E."/>
            <person name="Kautsar S.A."/>
            <person name="Yang D."/>
            <person name="Bader C.D."/>
            <person name="Teijaro C.N."/>
            <person name="Fluegel L."/>
            <person name="Davis C.M."/>
            <person name="Simpson J.R."/>
            <person name="Lauterbach L."/>
            <person name="Steele A.D."/>
            <person name="Gui C."/>
            <person name="Meng S."/>
            <person name="Li G."/>
            <person name="Viehrig K."/>
            <person name="Ye F."/>
            <person name="Su P."/>
            <person name="Kiefer A.F."/>
            <person name="Nichols A."/>
            <person name="Cepeda A.J."/>
            <person name="Yan W."/>
            <person name="Fan B."/>
            <person name="Jiang Y."/>
            <person name="Adhikari A."/>
            <person name="Zheng C.-J."/>
            <person name="Schuster L."/>
            <person name="Cowan T.M."/>
            <person name="Smanski M.J."/>
            <person name="Chevrette M.G."/>
            <person name="De Carvalho L.P.S."/>
            <person name="Shen B."/>
        </authorList>
    </citation>
    <scope>NUCLEOTIDE SEQUENCE [LARGE SCALE GENOMIC DNA]</scope>
    <source>
        <strain evidence="3 4">NPDC048946</strain>
    </source>
</reference>
<comment type="caution">
    <text evidence="3">The sequence shown here is derived from an EMBL/GenBank/DDBJ whole genome shotgun (WGS) entry which is preliminary data.</text>
</comment>
<dbReference type="EMBL" id="JBEZFP010000033">
    <property type="protein sequence ID" value="MEU8134878.1"/>
    <property type="molecule type" value="Genomic_DNA"/>
</dbReference>
<dbReference type="RefSeq" id="WP_358353909.1">
    <property type="nucleotide sequence ID" value="NZ_JBEZFP010000033.1"/>
</dbReference>
<sequence length="182" mass="18223">MTTPSPSGKESPVLQALQSLLDAEHAAVYGYGVVGAKSEGAAKAQARTAYDAHRARRDEIERLITGQGGQPRAAAPAYTLPFAVDTAADASRLAVYLEDGVAAHLVDLVAASGGDQRISAAKWLQQTAVEGARWRGASIAFPGLPERAAPGGTAAGPGAPSAPPAGSTAKSGASHTGSGQPS</sequence>
<accession>A0ABV3DGJ4</accession>
<gene>
    <name evidence="3" type="ORF">AB0C36_15335</name>
</gene>
<dbReference type="Pfam" id="PF14530">
    <property type="entry name" value="DUF4439"/>
    <property type="match status" value="1"/>
</dbReference>